<dbReference type="InterPro" id="IPR015300">
    <property type="entry name" value="DNA-bd_pseudobarrel_sf"/>
</dbReference>
<reference evidence="7 10" key="2">
    <citation type="journal article" date="2014" name="BMC Genomics">
        <title>An improved genome release (version Mt4.0) for the model legume Medicago truncatula.</title>
        <authorList>
            <person name="Tang H."/>
            <person name="Krishnakumar V."/>
            <person name="Bidwell S."/>
            <person name="Rosen B."/>
            <person name="Chan A."/>
            <person name="Zhou S."/>
            <person name="Gentzbittel L."/>
            <person name="Childs K.L."/>
            <person name="Yandell M."/>
            <person name="Gundlach H."/>
            <person name="Mayer K.F."/>
            <person name="Schwartz D.C."/>
            <person name="Town C.D."/>
        </authorList>
    </citation>
    <scope>GENOME REANNOTATION</scope>
    <source>
        <strain evidence="9 10">cv. Jemalong A17</strain>
    </source>
</reference>
<evidence type="ECO:0000313" key="9">
    <source>
        <dbReference type="EnsemblPlants" id="AES76827"/>
    </source>
</evidence>
<evidence type="ECO:0000256" key="3">
    <source>
        <dbReference type="ARBA" id="ARBA00023125"/>
    </source>
</evidence>
<dbReference type="PROSITE" id="PS50863">
    <property type="entry name" value="B3"/>
    <property type="match status" value="1"/>
</dbReference>
<evidence type="ECO:0000256" key="2">
    <source>
        <dbReference type="ARBA" id="ARBA00023015"/>
    </source>
</evidence>
<dbReference type="EMBL" id="PSQE01000006">
    <property type="protein sequence ID" value="RHN52927.1"/>
    <property type="molecule type" value="Genomic_DNA"/>
</dbReference>
<accession>G7KPD8</accession>
<comment type="subcellular location">
    <subcellularLocation>
        <location evidence="1">Nucleus</location>
    </subcellularLocation>
</comment>
<dbReference type="InterPro" id="IPR003340">
    <property type="entry name" value="B3_DNA-bd"/>
</dbReference>
<dbReference type="GO" id="GO:0003677">
    <property type="term" value="F:DNA binding"/>
    <property type="evidence" value="ECO:0007669"/>
    <property type="project" value="UniProtKB-KW"/>
</dbReference>
<dbReference type="AlphaFoldDB" id="G7KPD8"/>
<dbReference type="EnsemblPlants" id="AES76827">
    <property type="protein sequence ID" value="AES76827"/>
    <property type="gene ID" value="MTR_6g087720"/>
</dbReference>
<organism evidence="7 10">
    <name type="scientific">Medicago truncatula</name>
    <name type="common">Barrel medic</name>
    <name type="synonym">Medicago tribuloides</name>
    <dbReference type="NCBI Taxonomy" id="3880"/>
    <lineage>
        <taxon>Eukaryota</taxon>
        <taxon>Viridiplantae</taxon>
        <taxon>Streptophyta</taxon>
        <taxon>Embryophyta</taxon>
        <taxon>Tracheophyta</taxon>
        <taxon>Spermatophyta</taxon>
        <taxon>Magnoliopsida</taxon>
        <taxon>eudicotyledons</taxon>
        <taxon>Gunneridae</taxon>
        <taxon>Pentapetalae</taxon>
        <taxon>rosids</taxon>
        <taxon>fabids</taxon>
        <taxon>Fabales</taxon>
        <taxon>Fabaceae</taxon>
        <taxon>Papilionoideae</taxon>
        <taxon>50 kb inversion clade</taxon>
        <taxon>NPAAA clade</taxon>
        <taxon>Hologalegina</taxon>
        <taxon>IRL clade</taxon>
        <taxon>Trifolieae</taxon>
        <taxon>Medicago</taxon>
    </lineage>
</organism>
<dbReference type="Proteomes" id="UP000002051">
    <property type="component" value="Chromosome 6"/>
</dbReference>
<dbReference type="EMBL" id="CM001222">
    <property type="protein sequence ID" value="AES76827.2"/>
    <property type="molecule type" value="Genomic_DNA"/>
</dbReference>
<evidence type="ECO:0000259" key="6">
    <source>
        <dbReference type="PROSITE" id="PS50863"/>
    </source>
</evidence>
<protein>
    <submittedName>
        <fullName evidence="7">Cathepsin propeptide inhibitor domain protein</fullName>
    </submittedName>
    <submittedName>
        <fullName evidence="8">Putative transcription factor B3-Domain family</fullName>
    </submittedName>
</protein>
<dbReference type="HOGENOM" id="CLU_892468_0_0_1"/>
<keyword evidence="3" id="KW-0238">DNA-binding</keyword>
<dbReference type="PaxDb" id="3880-AES76827"/>
<dbReference type="Gene3D" id="2.40.330.10">
    <property type="entry name" value="DNA-binding pseudobarrel domain"/>
    <property type="match status" value="1"/>
</dbReference>
<dbReference type="SUPFAM" id="SSF101936">
    <property type="entry name" value="DNA-binding pseudobarrel domain"/>
    <property type="match status" value="1"/>
</dbReference>
<proteinExistence type="predicted"/>
<keyword evidence="10" id="KW-1185">Reference proteome</keyword>
<evidence type="ECO:0000313" key="8">
    <source>
        <dbReference type="EMBL" id="RHN52927.1"/>
    </source>
</evidence>
<dbReference type="CDD" id="cd10017">
    <property type="entry name" value="B3_DNA"/>
    <property type="match status" value="1"/>
</dbReference>
<evidence type="ECO:0000256" key="4">
    <source>
        <dbReference type="ARBA" id="ARBA00023163"/>
    </source>
</evidence>
<gene>
    <name evidence="7" type="ordered locus">MTR_6g087720</name>
    <name evidence="8" type="ORF">MtrunA17_Chr6g0485871</name>
</gene>
<keyword evidence="4" id="KW-0804">Transcription</keyword>
<sequence>MLINASSRMNLSNGLRLPSSSRMNFSNGVRLRSSSHPCKSTHDVGVFYRSLDYGLSRVIEGHKPVLPIRCLGQTDGVSDADFYEHFETWCKKYGKTYSSEEHKRYRFKLFKENYPIKPPHNNYLSLQMLNENSNEEDHPNNSSHPLTIEEAIQKYGYGLCPYEYDFLPAPQPGTMYLYNNGNPLIPLDSDLAKYLQIYQFFERIEMDGDNLNSWKMKVTEESMSKGKNVLNFPKKISKRFLIDNPPYMNVIDQEFGVHFPCEVKSSGGDVNEKFLCEGWDDFLRAKRVKEGDTLIFPMSKNGGMMLVQKNST</sequence>
<dbReference type="Gramene" id="rna37664">
    <property type="protein sequence ID" value="RHN52927.1"/>
    <property type="gene ID" value="gene37664"/>
</dbReference>
<dbReference type="Proteomes" id="UP000265566">
    <property type="component" value="Chromosome 6"/>
</dbReference>
<evidence type="ECO:0000313" key="7">
    <source>
        <dbReference type="EMBL" id="AES76827.2"/>
    </source>
</evidence>
<evidence type="ECO:0000256" key="1">
    <source>
        <dbReference type="ARBA" id="ARBA00004123"/>
    </source>
</evidence>
<keyword evidence="5" id="KW-0539">Nucleus</keyword>
<name>G7KPD8_MEDTR</name>
<dbReference type="GO" id="GO:0005634">
    <property type="term" value="C:nucleus"/>
    <property type="evidence" value="ECO:0007669"/>
    <property type="project" value="UniProtKB-SubCell"/>
</dbReference>
<dbReference type="Pfam" id="PF08246">
    <property type="entry name" value="Inhibitor_I29"/>
    <property type="match status" value="1"/>
</dbReference>
<dbReference type="InterPro" id="IPR038765">
    <property type="entry name" value="Papain-like_cys_pep_sf"/>
</dbReference>
<evidence type="ECO:0000313" key="10">
    <source>
        <dbReference type="Proteomes" id="UP000002051"/>
    </source>
</evidence>
<dbReference type="InterPro" id="IPR013201">
    <property type="entry name" value="Prot_inhib_I29"/>
</dbReference>
<dbReference type="SUPFAM" id="SSF54001">
    <property type="entry name" value="Cysteine proteinases"/>
    <property type="match status" value="1"/>
</dbReference>
<evidence type="ECO:0000256" key="5">
    <source>
        <dbReference type="ARBA" id="ARBA00023242"/>
    </source>
</evidence>
<reference evidence="7 10" key="1">
    <citation type="journal article" date="2011" name="Nature">
        <title>The Medicago genome provides insight into the evolution of rhizobial symbioses.</title>
        <authorList>
            <person name="Young N.D."/>
            <person name="Debelle F."/>
            <person name="Oldroyd G.E."/>
            <person name="Geurts R."/>
            <person name="Cannon S.B."/>
            <person name="Udvardi M.K."/>
            <person name="Benedito V.A."/>
            <person name="Mayer K.F."/>
            <person name="Gouzy J."/>
            <person name="Schoof H."/>
            <person name="Van de Peer Y."/>
            <person name="Proost S."/>
            <person name="Cook D.R."/>
            <person name="Meyers B.C."/>
            <person name="Spannagl M."/>
            <person name="Cheung F."/>
            <person name="De Mita S."/>
            <person name="Krishnakumar V."/>
            <person name="Gundlach H."/>
            <person name="Zhou S."/>
            <person name="Mudge J."/>
            <person name="Bharti A.K."/>
            <person name="Murray J.D."/>
            <person name="Naoumkina M.A."/>
            <person name="Rosen B."/>
            <person name="Silverstein K.A."/>
            <person name="Tang H."/>
            <person name="Rombauts S."/>
            <person name="Zhao P.X."/>
            <person name="Zhou P."/>
            <person name="Barbe V."/>
            <person name="Bardou P."/>
            <person name="Bechner M."/>
            <person name="Bellec A."/>
            <person name="Berger A."/>
            <person name="Berges H."/>
            <person name="Bidwell S."/>
            <person name="Bisseling T."/>
            <person name="Choisne N."/>
            <person name="Couloux A."/>
            <person name="Denny R."/>
            <person name="Deshpande S."/>
            <person name="Dai X."/>
            <person name="Doyle J.J."/>
            <person name="Dudez A.M."/>
            <person name="Farmer A.D."/>
            <person name="Fouteau S."/>
            <person name="Franken C."/>
            <person name="Gibelin C."/>
            <person name="Gish J."/>
            <person name="Goldstein S."/>
            <person name="Gonzalez A.J."/>
            <person name="Green P.J."/>
            <person name="Hallab A."/>
            <person name="Hartog M."/>
            <person name="Hua A."/>
            <person name="Humphray S.J."/>
            <person name="Jeong D.H."/>
            <person name="Jing Y."/>
            <person name="Jocker A."/>
            <person name="Kenton S.M."/>
            <person name="Kim D.J."/>
            <person name="Klee K."/>
            <person name="Lai H."/>
            <person name="Lang C."/>
            <person name="Lin S."/>
            <person name="Macmil S.L."/>
            <person name="Magdelenat G."/>
            <person name="Matthews L."/>
            <person name="McCorrison J."/>
            <person name="Monaghan E.L."/>
            <person name="Mun J.H."/>
            <person name="Najar F.Z."/>
            <person name="Nicholson C."/>
            <person name="Noirot C."/>
            <person name="O'Bleness M."/>
            <person name="Paule C.R."/>
            <person name="Poulain J."/>
            <person name="Prion F."/>
            <person name="Qin B."/>
            <person name="Qu C."/>
            <person name="Retzel E.F."/>
            <person name="Riddle C."/>
            <person name="Sallet E."/>
            <person name="Samain S."/>
            <person name="Samson N."/>
            <person name="Sanders I."/>
            <person name="Saurat O."/>
            <person name="Scarpelli C."/>
            <person name="Schiex T."/>
            <person name="Segurens B."/>
            <person name="Severin A.J."/>
            <person name="Sherrier D.J."/>
            <person name="Shi R."/>
            <person name="Sims S."/>
            <person name="Singer S.R."/>
            <person name="Sinharoy S."/>
            <person name="Sterck L."/>
            <person name="Viollet A."/>
            <person name="Wang B.B."/>
            <person name="Wang K."/>
            <person name="Wang M."/>
            <person name="Wang X."/>
            <person name="Warfsmann J."/>
            <person name="Weissenbach J."/>
            <person name="White D.D."/>
            <person name="White J.D."/>
            <person name="Wiley G.B."/>
            <person name="Wincker P."/>
            <person name="Xing Y."/>
            <person name="Yang L."/>
            <person name="Yao Z."/>
            <person name="Ying F."/>
            <person name="Zhai J."/>
            <person name="Zhou L."/>
            <person name="Zuber A."/>
            <person name="Denarie J."/>
            <person name="Dixon R.A."/>
            <person name="May G.D."/>
            <person name="Schwartz D.C."/>
            <person name="Rogers J."/>
            <person name="Quetier F."/>
            <person name="Town C.D."/>
            <person name="Roe B.A."/>
        </authorList>
    </citation>
    <scope>NUCLEOTIDE SEQUENCE [LARGE SCALE GENOMIC DNA]</scope>
    <source>
        <strain evidence="7">A17</strain>
        <strain evidence="9 10">cv. Jemalong A17</strain>
    </source>
</reference>
<reference evidence="8" key="4">
    <citation type="journal article" date="2018" name="Nat. Plants">
        <title>Whole-genome landscape of Medicago truncatula symbiotic genes.</title>
        <authorList>
            <person name="Pecrix Y."/>
            <person name="Gamas P."/>
            <person name="Carrere S."/>
        </authorList>
    </citation>
    <scope>NUCLEOTIDE SEQUENCE</scope>
    <source>
        <tissue evidence="8">Leaves</tissue>
    </source>
</reference>
<accession>A0A0C3VZM9</accession>
<dbReference type="Gene3D" id="1.10.287.2250">
    <property type="match status" value="1"/>
</dbReference>
<reference evidence="9" key="3">
    <citation type="submission" date="2015-04" db="UniProtKB">
        <authorList>
            <consortium name="EnsemblPlants"/>
        </authorList>
    </citation>
    <scope>IDENTIFICATION</scope>
    <source>
        <strain evidence="9">cv. Jemalong A17</strain>
    </source>
</reference>
<keyword evidence="2" id="KW-0805">Transcription regulation</keyword>
<feature type="domain" description="TF-B3" evidence="6">
    <location>
        <begin position="215"/>
        <end position="312"/>
    </location>
</feature>